<name>A0A417XYX5_9ACTN</name>
<dbReference type="OrthoDB" id="3784851at2"/>
<feature type="signal peptide" evidence="1">
    <location>
        <begin position="1"/>
        <end position="33"/>
    </location>
</feature>
<sequence>MRTRSRIHVPRRLWAPLALVATLAATLFPSAPALSDTPPAGPHYTWSQTPSKVWLQRPDESFLRLKPWTYCWEAPPEEHGESVTVCVDGIPPERDEMKRLTSASATRFWFGRPGWEFNASFASLNSPDDESCRSHVATLQPRPRWFRLPRPERPGAYQVDMFGSGPEGDVFVTFKWRVGRWDSVNAC</sequence>
<evidence type="ECO:0008006" key="4">
    <source>
        <dbReference type="Google" id="ProtNLM"/>
    </source>
</evidence>
<protein>
    <recommendedName>
        <fullName evidence="4">Secreted protein</fullName>
    </recommendedName>
</protein>
<reference evidence="2 3" key="1">
    <citation type="submission" date="2018-09" db="EMBL/GenBank/DDBJ databases">
        <title>Genome sequencing of Nocardioides immobilis CCTCC AB 2017083 for comparison to Nocardioides silvaticus.</title>
        <authorList>
            <person name="Li C."/>
            <person name="Wang G."/>
        </authorList>
    </citation>
    <scope>NUCLEOTIDE SEQUENCE [LARGE SCALE GENOMIC DNA]</scope>
    <source>
        <strain evidence="2 3">CCTCC AB 2017083</strain>
    </source>
</reference>
<keyword evidence="1" id="KW-0732">Signal</keyword>
<dbReference type="RefSeq" id="WP_118926794.1">
    <property type="nucleotide sequence ID" value="NZ_QXGH01000023.1"/>
</dbReference>
<feature type="chain" id="PRO_5038355068" description="Secreted protein" evidence="1">
    <location>
        <begin position="34"/>
        <end position="187"/>
    </location>
</feature>
<dbReference type="Proteomes" id="UP000283644">
    <property type="component" value="Unassembled WGS sequence"/>
</dbReference>
<evidence type="ECO:0000313" key="3">
    <source>
        <dbReference type="Proteomes" id="UP000283644"/>
    </source>
</evidence>
<accession>A0A417XYX5</accession>
<keyword evidence="3" id="KW-1185">Reference proteome</keyword>
<dbReference type="AlphaFoldDB" id="A0A417XYX5"/>
<evidence type="ECO:0000313" key="2">
    <source>
        <dbReference type="EMBL" id="RHW25555.1"/>
    </source>
</evidence>
<proteinExistence type="predicted"/>
<dbReference type="EMBL" id="QXGH01000023">
    <property type="protein sequence ID" value="RHW25555.1"/>
    <property type="molecule type" value="Genomic_DNA"/>
</dbReference>
<organism evidence="2 3">
    <name type="scientific">Nocardioides immobilis</name>
    <dbReference type="NCBI Taxonomy" id="2049295"/>
    <lineage>
        <taxon>Bacteria</taxon>
        <taxon>Bacillati</taxon>
        <taxon>Actinomycetota</taxon>
        <taxon>Actinomycetes</taxon>
        <taxon>Propionibacteriales</taxon>
        <taxon>Nocardioidaceae</taxon>
        <taxon>Nocardioides</taxon>
    </lineage>
</organism>
<evidence type="ECO:0000256" key="1">
    <source>
        <dbReference type="SAM" id="SignalP"/>
    </source>
</evidence>
<comment type="caution">
    <text evidence="2">The sequence shown here is derived from an EMBL/GenBank/DDBJ whole genome shotgun (WGS) entry which is preliminary data.</text>
</comment>
<gene>
    <name evidence="2" type="ORF">D0Z08_18795</name>
</gene>